<reference evidence="2" key="1">
    <citation type="submission" date="2022-03" db="EMBL/GenBank/DDBJ databases">
        <authorList>
            <person name="Alioto T."/>
            <person name="Alioto T."/>
            <person name="Gomez Garrido J."/>
        </authorList>
    </citation>
    <scope>NUCLEOTIDE SEQUENCE</scope>
</reference>
<accession>A0AAD1R3D0</accession>
<feature type="region of interest" description="Disordered" evidence="1">
    <location>
        <begin position="1"/>
        <end position="47"/>
    </location>
</feature>
<name>A0AAD1R3D0_PELCU</name>
<sequence length="321" mass="36135">MAPLEDGPSCSSSKTSLSDLRELETLTRSKQADKPSDRKSGEPVTEDTLLDELRRNIITDISAFREEISGVSARQHDTEVTTAGHETRLTTLEQELSTLRCEQAKTQHHMATMEDWRRWKNVKDRGLPDTSAMAEIPQPIPRLLTQLFSAKQAKLLTLDGSYRLPAPPASVTGAHRDVIIRFQNGPDKQVFMTATCNKSSYTFEDHQLTFYPDLSRDWRRSLRTLTVVLTKYKVPHRWGAPRSLLIPHESETLKVLEDTEIPNTLQKLGPPATSEGSPTPAPVTQPYTWDPSRVRPFIPNVLLLCPELPKTASSDSVRFLL</sequence>
<feature type="compositionally biased region" description="Low complexity" evidence="1">
    <location>
        <begin position="9"/>
        <end position="18"/>
    </location>
</feature>
<dbReference type="Proteomes" id="UP001295444">
    <property type="component" value="Chromosome 01"/>
</dbReference>
<dbReference type="Gene3D" id="3.30.70.1820">
    <property type="entry name" value="L1 transposable element, RRM domain"/>
    <property type="match status" value="1"/>
</dbReference>
<gene>
    <name evidence="2" type="ORF">PECUL_23A038724</name>
</gene>
<evidence type="ECO:0000313" key="3">
    <source>
        <dbReference type="Proteomes" id="UP001295444"/>
    </source>
</evidence>
<feature type="compositionally biased region" description="Basic and acidic residues" evidence="1">
    <location>
        <begin position="19"/>
        <end position="41"/>
    </location>
</feature>
<keyword evidence="3" id="KW-1185">Reference proteome</keyword>
<dbReference type="AlphaFoldDB" id="A0AAD1R3D0"/>
<evidence type="ECO:0000313" key="2">
    <source>
        <dbReference type="EMBL" id="CAH2221683.1"/>
    </source>
</evidence>
<proteinExistence type="predicted"/>
<organism evidence="2 3">
    <name type="scientific">Pelobates cultripes</name>
    <name type="common">Western spadefoot toad</name>
    <dbReference type="NCBI Taxonomy" id="61616"/>
    <lineage>
        <taxon>Eukaryota</taxon>
        <taxon>Metazoa</taxon>
        <taxon>Chordata</taxon>
        <taxon>Craniata</taxon>
        <taxon>Vertebrata</taxon>
        <taxon>Euteleostomi</taxon>
        <taxon>Amphibia</taxon>
        <taxon>Batrachia</taxon>
        <taxon>Anura</taxon>
        <taxon>Pelobatoidea</taxon>
        <taxon>Pelobatidae</taxon>
        <taxon>Pelobates</taxon>
    </lineage>
</organism>
<dbReference type="EMBL" id="OW240912">
    <property type="protein sequence ID" value="CAH2221683.1"/>
    <property type="molecule type" value="Genomic_DNA"/>
</dbReference>
<feature type="region of interest" description="Disordered" evidence="1">
    <location>
        <begin position="264"/>
        <end position="286"/>
    </location>
</feature>
<protein>
    <submittedName>
        <fullName evidence="2">Uncharacterized protein</fullName>
    </submittedName>
</protein>
<evidence type="ECO:0000256" key="1">
    <source>
        <dbReference type="SAM" id="MobiDB-lite"/>
    </source>
</evidence>